<evidence type="ECO:0000256" key="1">
    <source>
        <dbReference type="SAM" id="MobiDB-lite"/>
    </source>
</evidence>
<gene>
    <name evidence="2" type="primary">RvY_06693-1</name>
    <name evidence="2" type="synonym">RvY_06693.1</name>
    <name evidence="2" type="ORF">RvY_06693</name>
</gene>
<proteinExistence type="predicted"/>
<sequence length="109" mass="12698">MPKRSIIKPTTFEIILSFMENKYFNRLFTHYDTIVWPIDCLGVRSCVTCQSYVGEVVLDQAYQYDPKCMSTNATIINSFKQPCEKQGYIQTREHRMPDTVPPGQGHEDR</sequence>
<comment type="caution">
    <text evidence="2">The sequence shown here is derived from an EMBL/GenBank/DDBJ whole genome shotgun (WGS) entry which is preliminary data.</text>
</comment>
<keyword evidence="3" id="KW-1185">Reference proteome</keyword>
<feature type="region of interest" description="Disordered" evidence="1">
    <location>
        <begin position="90"/>
        <end position="109"/>
    </location>
</feature>
<dbReference type="EMBL" id="BDGG01000003">
    <property type="protein sequence ID" value="GAU95003.1"/>
    <property type="molecule type" value="Genomic_DNA"/>
</dbReference>
<reference evidence="2 3" key="1">
    <citation type="journal article" date="2016" name="Nat. Commun.">
        <title>Extremotolerant tardigrade genome and improved radiotolerance of human cultured cells by tardigrade-unique protein.</title>
        <authorList>
            <person name="Hashimoto T."/>
            <person name="Horikawa D.D."/>
            <person name="Saito Y."/>
            <person name="Kuwahara H."/>
            <person name="Kozuka-Hata H."/>
            <person name="Shin-I T."/>
            <person name="Minakuchi Y."/>
            <person name="Ohishi K."/>
            <person name="Motoyama A."/>
            <person name="Aizu T."/>
            <person name="Enomoto A."/>
            <person name="Kondo K."/>
            <person name="Tanaka S."/>
            <person name="Hara Y."/>
            <person name="Koshikawa S."/>
            <person name="Sagara H."/>
            <person name="Miura T."/>
            <person name="Yokobori S."/>
            <person name="Miyagawa K."/>
            <person name="Suzuki Y."/>
            <person name="Kubo T."/>
            <person name="Oyama M."/>
            <person name="Kohara Y."/>
            <person name="Fujiyama A."/>
            <person name="Arakawa K."/>
            <person name="Katayama T."/>
            <person name="Toyoda A."/>
            <person name="Kunieda T."/>
        </authorList>
    </citation>
    <scope>NUCLEOTIDE SEQUENCE [LARGE SCALE GENOMIC DNA]</scope>
    <source>
        <strain evidence="2 3">YOKOZUNA-1</strain>
    </source>
</reference>
<protein>
    <submittedName>
        <fullName evidence="2">Uncharacterized protein</fullName>
    </submittedName>
</protein>
<accession>A0A1D1V850</accession>
<organism evidence="2 3">
    <name type="scientific">Ramazzottius varieornatus</name>
    <name type="common">Water bear</name>
    <name type="synonym">Tardigrade</name>
    <dbReference type="NCBI Taxonomy" id="947166"/>
    <lineage>
        <taxon>Eukaryota</taxon>
        <taxon>Metazoa</taxon>
        <taxon>Ecdysozoa</taxon>
        <taxon>Tardigrada</taxon>
        <taxon>Eutardigrada</taxon>
        <taxon>Parachela</taxon>
        <taxon>Hypsibioidea</taxon>
        <taxon>Ramazzottiidae</taxon>
        <taxon>Ramazzottius</taxon>
    </lineage>
</organism>
<evidence type="ECO:0000313" key="2">
    <source>
        <dbReference type="EMBL" id="GAU95003.1"/>
    </source>
</evidence>
<dbReference type="Proteomes" id="UP000186922">
    <property type="component" value="Unassembled WGS sequence"/>
</dbReference>
<name>A0A1D1V850_RAMVA</name>
<dbReference type="AlphaFoldDB" id="A0A1D1V850"/>
<evidence type="ECO:0000313" key="3">
    <source>
        <dbReference type="Proteomes" id="UP000186922"/>
    </source>
</evidence>